<dbReference type="Gene3D" id="3.40.50.10730">
    <property type="entry name" value="Urocanase like domains"/>
    <property type="match status" value="1"/>
</dbReference>
<dbReference type="InterPro" id="IPR035401">
    <property type="entry name" value="Urocanase_C"/>
</dbReference>
<feature type="binding site" evidence="10">
    <location>
        <begin position="264"/>
        <end position="268"/>
    </location>
    <ligand>
        <name>NAD(+)</name>
        <dbReference type="ChEBI" id="CHEBI:57540"/>
    </ligand>
</feature>
<dbReference type="UniPathway" id="UPA00379">
    <property type="reaction ID" value="UER00550"/>
</dbReference>
<dbReference type="PANTHER" id="PTHR12216">
    <property type="entry name" value="UROCANATE HYDRATASE"/>
    <property type="match status" value="1"/>
</dbReference>
<feature type="binding site" evidence="10">
    <location>
        <position position="493"/>
    </location>
    <ligand>
        <name>NAD(+)</name>
        <dbReference type="ChEBI" id="CHEBI:57540"/>
    </ligand>
</feature>
<dbReference type="Pfam" id="PF17391">
    <property type="entry name" value="Urocanase_N"/>
    <property type="match status" value="1"/>
</dbReference>
<dbReference type="PROSITE" id="PS01233">
    <property type="entry name" value="UROCANASE"/>
    <property type="match status" value="1"/>
</dbReference>
<evidence type="ECO:0000259" key="11">
    <source>
        <dbReference type="Pfam" id="PF01175"/>
    </source>
</evidence>
<evidence type="ECO:0000256" key="4">
    <source>
        <dbReference type="ARBA" id="ARBA00022808"/>
    </source>
</evidence>
<dbReference type="EC" id="4.2.1.49" evidence="3 10"/>
<dbReference type="GO" id="GO:0019557">
    <property type="term" value="P:L-histidine catabolic process to glutamate and formate"/>
    <property type="evidence" value="ECO:0007669"/>
    <property type="project" value="UniProtKB-UniPathway"/>
</dbReference>
<reference evidence="15" key="1">
    <citation type="submission" date="2016-05" db="EMBL/GenBank/DDBJ databases">
        <title>Paenibacillus oryzae. sp. nov., isolated from the rice root.</title>
        <authorList>
            <person name="Zhang J."/>
            <person name="Zhang X."/>
        </authorList>
    </citation>
    <scope>NUCLEOTIDE SEQUENCE [LARGE SCALE GENOMIC DNA]</scope>
    <source>
        <strain evidence="15">KCTC13222</strain>
    </source>
</reference>
<keyword evidence="5 10" id="KW-0520">NAD</keyword>
<feature type="binding site" evidence="10">
    <location>
        <begin position="177"/>
        <end position="179"/>
    </location>
    <ligand>
        <name>NAD(+)</name>
        <dbReference type="ChEBI" id="CHEBI:57540"/>
    </ligand>
</feature>
<feature type="domain" description="Urocanase Rossmann-like" evidence="11">
    <location>
        <begin position="140"/>
        <end position="349"/>
    </location>
</feature>
<dbReference type="GO" id="GO:0005737">
    <property type="term" value="C:cytoplasm"/>
    <property type="evidence" value="ECO:0007669"/>
    <property type="project" value="UniProtKB-SubCell"/>
</dbReference>
<comment type="caution">
    <text evidence="14">The sequence shown here is derived from an EMBL/GenBank/DDBJ whole genome shotgun (WGS) entry which is preliminary data.</text>
</comment>
<dbReference type="AlphaFoldDB" id="A0A1C0ZVR9"/>
<dbReference type="Pfam" id="PF17392">
    <property type="entry name" value="Urocanase_C"/>
    <property type="match status" value="1"/>
</dbReference>
<comment type="similarity">
    <text evidence="2 10">Belongs to the urocanase family.</text>
</comment>
<dbReference type="STRING" id="512399.A8709_30560"/>
<evidence type="ECO:0000259" key="12">
    <source>
        <dbReference type="Pfam" id="PF17391"/>
    </source>
</evidence>
<sequence>MMNANHPKRVIRAPRGTELSCKGWVQEAAMRMLMNNLDPDVAERPEDLVVYGGIGKAARNWPSYEAIIRELQRLEKDETLLIQSGKPVGVFRTHERAPRVLLSNSVLVPKWANWEHFRELEQKGLMMYGQMTAGSWIYIGTQGILQGTYETFAEAARQHTDDGSLQGTLTLTAGLGGMGGAQPLAVTMNEGVVIAVEVDRSRIERRIHTRYCDVLAETLDEALLLAGKAMEEKRPLAIGLLGNAAEIYPEFVRRGIKPHFVTDQTSAHDPLIGYIPVGFTLDTAAAMREKDPEQYVKLSKSSIAAHVQAMLDLQQMGSVVFDYGNNIRQVAFDEGVTNAFNFPGFVPAYIRPLFCEGKGPFRWAALSGDPEDIRKTDQLVLQFFPENDRLRRWIEMASERVAFQGLPARICWLGYGEREKFGLALNEMVRNGELKAPIVIGRDHLDCGSVASPNRETEAMKDGSDAVGDWAILNALINTSAGASWVSVHHGGGVGMGYSLHAGMVVVADGTDEAAERLRCVLTSDPGMGVIRHVDAGYDDAIETAEKHGIRIPMREQES</sequence>
<keyword evidence="15" id="KW-1185">Reference proteome</keyword>
<evidence type="ECO:0000256" key="2">
    <source>
        <dbReference type="ARBA" id="ARBA00007578"/>
    </source>
</evidence>
<dbReference type="HAMAP" id="MF_00577">
    <property type="entry name" value="HutU"/>
    <property type="match status" value="1"/>
</dbReference>
<dbReference type="InterPro" id="IPR035400">
    <property type="entry name" value="Urocanase_N"/>
</dbReference>
<protein>
    <recommendedName>
        <fullName evidence="3 10">Urocanate hydratase</fullName>
        <shortName evidence="10">Urocanase</shortName>
        <ecNumber evidence="3 10">4.2.1.49</ecNumber>
    </recommendedName>
    <alternativeName>
        <fullName evidence="7 10">Imidazolonepropionate hydrolase</fullName>
    </alternativeName>
</protein>
<proteinExistence type="inferred from homology"/>
<dbReference type="InterPro" id="IPR035085">
    <property type="entry name" value="Urocanase_Rossmann-like"/>
</dbReference>
<evidence type="ECO:0000259" key="13">
    <source>
        <dbReference type="Pfam" id="PF17392"/>
    </source>
</evidence>
<dbReference type="Proteomes" id="UP000093309">
    <property type="component" value="Unassembled WGS sequence"/>
</dbReference>
<dbReference type="Pfam" id="PF01175">
    <property type="entry name" value="Urocanase"/>
    <property type="match status" value="1"/>
</dbReference>
<evidence type="ECO:0000256" key="9">
    <source>
        <dbReference type="ARBA" id="ARBA00056569"/>
    </source>
</evidence>
<dbReference type="InterPro" id="IPR036190">
    <property type="entry name" value="Urocanase_sf"/>
</dbReference>
<evidence type="ECO:0000256" key="1">
    <source>
        <dbReference type="ARBA" id="ARBA00004794"/>
    </source>
</evidence>
<dbReference type="Gene3D" id="3.40.1770.10">
    <property type="entry name" value="Urocanase superfamily"/>
    <property type="match status" value="1"/>
</dbReference>
<dbReference type="FunFam" id="3.40.50.10730:FF:000001">
    <property type="entry name" value="Urocanate hydratase"/>
    <property type="match status" value="1"/>
</dbReference>
<feature type="binding site" evidence="10">
    <location>
        <begin position="274"/>
        <end position="275"/>
    </location>
    <ligand>
        <name>NAD(+)</name>
        <dbReference type="ChEBI" id="CHEBI:57540"/>
    </ligand>
</feature>
<comment type="function">
    <text evidence="9 10">Catalyzes the conversion of urocanate to 4-imidazolone-5-propionate.</text>
</comment>
<feature type="domain" description="Urocanase N-terminal" evidence="12">
    <location>
        <begin position="11"/>
        <end position="137"/>
    </location>
</feature>
<dbReference type="NCBIfam" id="NF003820">
    <property type="entry name" value="PRK05414.1"/>
    <property type="match status" value="1"/>
</dbReference>
<dbReference type="InterPro" id="IPR023637">
    <property type="entry name" value="Urocanase-like"/>
</dbReference>
<feature type="domain" description="Urocanase C-terminal" evidence="13">
    <location>
        <begin position="352"/>
        <end position="546"/>
    </location>
</feature>
<feature type="binding site" evidence="10">
    <location>
        <position position="197"/>
    </location>
    <ligand>
        <name>NAD(+)</name>
        <dbReference type="ChEBI" id="CHEBI:57540"/>
    </ligand>
</feature>
<evidence type="ECO:0000256" key="7">
    <source>
        <dbReference type="ARBA" id="ARBA00031640"/>
    </source>
</evidence>
<keyword evidence="10" id="KW-0963">Cytoplasm</keyword>
<feature type="binding site" evidence="10">
    <location>
        <begin position="52"/>
        <end position="53"/>
    </location>
    <ligand>
        <name>NAD(+)</name>
        <dbReference type="ChEBI" id="CHEBI:57540"/>
    </ligand>
</feature>
<gene>
    <name evidence="10" type="primary">hutU</name>
    <name evidence="14" type="ORF">A8709_30560</name>
</gene>
<dbReference type="NCBIfam" id="TIGR01228">
    <property type="entry name" value="hutU"/>
    <property type="match status" value="1"/>
</dbReference>
<dbReference type="EMBL" id="LYPC01000027">
    <property type="protein sequence ID" value="OCT12189.1"/>
    <property type="molecule type" value="Genomic_DNA"/>
</dbReference>
<dbReference type="GO" id="GO:0019556">
    <property type="term" value="P:L-histidine catabolic process to glutamate and formamide"/>
    <property type="evidence" value="ECO:0007669"/>
    <property type="project" value="UniProtKB-UniPathway"/>
</dbReference>
<dbReference type="PANTHER" id="PTHR12216:SF4">
    <property type="entry name" value="UROCANATE HYDRATASE"/>
    <property type="match status" value="1"/>
</dbReference>
<evidence type="ECO:0000256" key="6">
    <source>
        <dbReference type="ARBA" id="ARBA00023239"/>
    </source>
</evidence>
<dbReference type="InterPro" id="IPR038364">
    <property type="entry name" value="Urocanase_central_sf"/>
</dbReference>
<dbReference type="GO" id="GO:0016153">
    <property type="term" value="F:urocanate hydratase activity"/>
    <property type="evidence" value="ECO:0007669"/>
    <property type="project" value="UniProtKB-UniRule"/>
</dbReference>
<dbReference type="InterPro" id="IPR023636">
    <property type="entry name" value="Urocanase_CS"/>
</dbReference>
<dbReference type="PIRSF" id="PIRSF001423">
    <property type="entry name" value="Urocanate_hydrat"/>
    <property type="match status" value="1"/>
</dbReference>
<evidence type="ECO:0000313" key="15">
    <source>
        <dbReference type="Proteomes" id="UP000093309"/>
    </source>
</evidence>
<accession>A0A1C0ZVR9</accession>
<evidence type="ECO:0000256" key="10">
    <source>
        <dbReference type="HAMAP-Rule" id="MF_00577"/>
    </source>
</evidence>
<feature type="binding site" evidence="10">
    <location>
        <position position="130"/>
    </location>
    <ligand>
        <name>NAD(+)</name>
        <dbReference type="ChEBI" id="CHEBI:57540"/>
    </ligand>
</feature>
<feature type="binding site" evidence="10">
    <location>
        <position position="202"/>
    </location>
    <ligand>
        <name>NAD(+)</name>
        <dbReference type="ChEBI" id="CHEBI:57540"/>
    </ligand>
</feature>
<organism evidence="14 15">
    <name type="scientific">Paenibacillus pectinilyticus</name>
    <dbReference type="NCBI Taxonomy" id="512399"/>
    <lineage>
        <taxon>Bacteria</taxon>
        <taxon>Bacillati</taxon>
        <taxon>Bacillota</taxon>
        <taxon>Bacilli</taxon>
        <taxon>Bacillales</taxon>
        <taxon>Paenibacillaceae</taxon>
        <taxon>Paenibacillus</taxon>
    </lineage>
</organism>
<comment type="subcellular location">
    <subcellularLocation>
        <location evidence="10">Cytoplasm</location>
    </subcellularLocation>
</comment>
<name>A0A1C0ZVR9_9BACL</name>
<comment type="cofactor">
    <cofactor evidence="10">
        <name>NAD(+)</name>
        <dbReference type="ChEBI" id="CHEBI:57540"/>
    </cofactor>
    <text evidence="10">Binds 1 NAD(+) per subunit.</text>
</comment>
<dbReference type="InterPro" id="IPR055351">
    <property type="entry name" value="Urocanase"/>
</dbReference>
<comment type="pathway">
    <text evidence="1 10">Amino-acid degradation; L-histidine degradation into L-glutamate; N-formimidoyl-L-glutamate from L-histidine: step 2/3.</text>
</comment>
<evidence type="ECO:0000313" key="14">
    <source>
        <dbReference type="EMBL" id="OCT12189.1"/>
    </source>
</evidence>
<dbReference type="SUPFAM" id="SSF111326">
    <property type="entry name" value="Urocanase"/>
    <property type="match status" value="1"/>
</dbReference>
<keyword evidence="6 10" id="KW-0456">Lyase</keyword>
<feature type="active site" evidence="10">
    <location>
        <position position="411"/>
    </location>
</feature>
<keyword evidence="4 10" id="KW-0369">Histidine metabolism</keyword>
<evidence type="ECO:0000256" key="8">
    <source>
        <dbReference type="ARBA" id="ARBA00047623"/>
    </source>
</evidence>
<evidence type="ECO:0000256" key="3">
    <source>
        <dbReference type="ARBA" id="ARBA00011992"/>
    </source>
</evidence>
<comment type="catalytic activity">
    <reaction evidence="8 10">
        <text>4-imidazolone-5-propanoate = trans-urocanate + H2O</text>
        <dbReference type="Rhea" id="RHEA:13101"/>
        <dbReference type="ChEBI" id="CHEBI:15377"/>
        <dbReference type="ChEBI" id="CHEBI:17771"/>
        <dbReference type="ChEBI" id="CHEBI:77893"/>
        <dbReference type="EC" id="4.2.1.49"/>
    </reaction>
</comment>
<feature type="binding site" evidence="10">
    <location>
        <position position="323"/>
    </location>
    <ligand>
        <name>NAD(+)</name>
        <dbReference type="ChEBI" id="CHEBI:57540"/>
    </ligand>
</feature>
<feature type="binding site" evidence="10">
    <location>
        <begin position="243"/>
        <end position="244"/>
    </location>
    <ligand>
        <name>NAD(+)</name>
        <dbReference type="ChEBI" id="CHEBI:57540"/>
    </ligand>
</feature>
<evidence type="ECO:0000256" key="5">
    <source>
        <dbReference type="ARBA" id="ARBA00023027"/>
    </source>
</evidence>